<feature type="domain" description="EIPR1-like beta-propeller" evidence="5">
    <location>
        <begin position="208"/>
        <end position="325"/>
    </location>
</feature>
<accession>A0A7S1UMS9</accession>
<evidence type="ECO:0000256" key="2">
    <source>
        <dbReference type="ARBA" id="ARBA00022574"/>
    </source>
</evidence>
<dbReference type="Gene3D" id="2.130.10.10">
    <property type="entry name" value="YVTN repeat-like/Quinoprotein amine dehydrogenase"/>
    <property type="match status" value="1"/>
</dbReference>
<name>A0A7S1UMS9_9STRA</name>
<organism evidence="6">
    <name type="scientific">Grammatophora oceanica</name>
    <dbReference type="NCBI Taxonomy" id="210454"/>
    <lineage>
        <taxon>Eukaryota</taxon>
        <taxon>Sar</taxon>
        <taxon>Stramenopiles</taxon>
        <taxon>Ochrophyta</taxon>
        <taxon>Bacillariophyta</taxon>
        <taxon>Fragilariophyceae</taxon>
        <taxon>Fragilariophycidae</taxon>
        <taxon>Rhabdonematales</taxon>
        <taxon>Grammatophoraceae</taxon>
        <taxon>Grammatophora</taxon>
    </lineage>
</organism>
<comment type="similarity">
    <text evidence="1">Belongs to the WD repeat EIPR1 family.</text>
</comment>
<dbReference type="AlphaFoldDB" id="A0A7S1UMS9"/>
<proteinExistence type="inferred from homology"/>
<dbReference type="GO" id="GO:0016567">
    <property type="term" value="P:protein ubiquitination"/>
    <property type="evidence" value="ECO:0007669"/>
    <property type="project" value="TreeGrafter"/>
</dbReference>
<dbReference type="Pfam" id="PF00400">
    <property type="entry name" value="WD40"/>
    <property type="match status" value="1"/>
</dbReference>
<evidence type="ECO:0000256" key="3">
    <source>
        <dbReference type="ARBA" id="ARBA00022737"/>
    </source>
</evidence>
<dbReference type="InterPro" id="IPR019775">
    <property type="entry name" value="WD40_repeat_CS"/>
</dbReference>
<sequence length="392" mass="42874">MFSSQSAEINLETHLSSLESVQGDRSTNRFLAGSCSVGEPNFLCVLRFHSSLNELGIDAHLEHATGPVGVICCNPNDSKQVLTVAQESQTATLWTIPEEVISRDDEPEYNPEGGGTVELNQPQDEDHALEQVATLVDFEGEGPIVDMSWRFTGSDFGEPPSDLAGGSVLSLDRVGRVTLWDIEALQTVKSAAAGKETTTSKPRILAPRMAWDPHNPETLAVTAGEGVRLIDWRTDATVTSDSISQITRAHRYGVCDVDYNPNKPHVLATSGQDGLLKFWDLRQNSRPLLLTARGGHSHYASRIKYNPFHDQLVLSCGTDGVENLWRASSISSAPLLDEDGEQNVRVVRQEHGDAVTALSWGAADAWVYMSAAYDGKVRLNHVPSKEKYKILL</sequence>
<dbReference type="PROSITE" id="PS50082">
    <property type="entry name" value="WD_REPEATS_2"/>
    <property type="match status" value="1"/>
</dbReference>
<feature type="repeat" description="WD" evidence="4">
    <location>
        <begin position="247"/>
        <end position="289"/>
    </location>
</feature>
<dbReference type="SUPFAM" id="SSF50978">
    <property type="entry name" value="WD40 repeat-like"/>
    <property type="match status" value="1"/>
</dbReference>
<evidence type="ECO:0000256" key="1">
    <source>
        <dbReference type="ARBA" id="ARBA00005672"/>
    </source>
</evidence>
<evidence type="ECO:0000313" key="6">
    <source>
        <dbReference type="EMBL" id="CAD9272966.1"/>
    </source>
</evidence>
<dbReference type="InterPro" id="IPR040323">
    <property type="entry name" value="EIPR1"/>
</dbReference>
<gene>
    <name evidence="6" type="ORF">GOCE00092_LOCUS1873</name>
</gene>
<keyword evidence="2 4" id="KW-0853">WD repeat</keyword>
<evidence type="ECO:0000256" key="4">
    <source>
        <dbReference type="PROSITE-ProRule" id="PRU00221"/>
    </source>
</evidence>
<keyword evidence="3" id="KW-0677">Repeat</keyword>
<protein>
    <recommendedName>
        <fullName evidence="5">EIPR1-like beta-propeller domain-containing protein</fullName>
    </recommendedName>
</protein>
<dbReference type="SMART" id="SM00320">
    <property type="entry name" value="WD40"/>
    <property type="match status" value="4"/>
</dbReference>
<evidence type="ECO:0000259" key="5">
    <source>
        <dbReference type="Pfam" id="PF23609"/>
    </source>
</evidence>
<dbReference type="PROSITE" id="PS50294">
    <property type="entry name" value="WD_REPEATS_REGION"/>
    <property type="match status" value="1"/>
</dbReference>
<dbReference type="InterPro" id="IPR036322">
    <property type="entry name" value="WD40_repeat_dom_sf"/>
</dbReference>
<dbReference type="PROSITE" id="PS00678">
    <property type="entry name" value="WD_REPEATS_1"/>
    <property type="match status" value="1"/>
</dbReference>
<dbReference type="InterPro" id="IPR015943">
    <property type="entry name" value="WD40/YVTN_repeat-like_dom_sf"/>
</dbReference>
<dbReference type="PANTHER" id="PTHR14205">
    <property type="entry name" value="WD-REPEAT PROTEIN"/>
    <property type="match status" value="1"/>
</dbReference>
<dbReference type="Pfam" id="PF23609">
    <property type="entry name" value="Beta-prop_EIPR1"/>
    <property type="match status" value="1"/>
</dbReference>
<dbReference type="PANTHER" id="PTHR14205:SF15">
    <property type="entry name" value="EARP AND GARP COMPLEX-INTERACTING PROTEIN 1"/>
    <property type="match status" value="1"/>
</dbReference>
<dbReference type="EMBL" id="HBGK01003480">
    <property type="protein sequence ID" value="CAD9272966.1"/>
    <property type="molecule type" value="Transcribed_RNA"/>
</dbReference>
<dbReference type="InterPro" id="IPR059104">
    <property type="entry name" value="Beta-prop_EIPR1-like"/>
</dbReference>
<reference evidence="6" key="1">
    <citation type="submission" date="2021-01" db="EMBL/GenBank/DDBJ databases">
        <authorList>
            <person name="Corre E."/>
            <person name="Pelletier E."/>
            <person name="Niang G."/>
            <person name="Scheremetjew M."/>
            <person name="Finn R."/>
            <person name="Kale V."/>
            <person name="Holt S."/>
            <person name="Cochrane G."/>
            <person name="Meng A."/>
            <person name="Brown T."/>
            <person name="Cohen L."/>
        </authorList>
    </citation>
    <scope>NUCLEOTIDE SEQUENCE</scope>
    <source>
        <strain evidence="6">CCMP 410</strain>
    </source>
</reference>
<dbReference type="InterPro" id="IPR001680">
    <property type="entry name" value="WD40_rpt"/>
</dbReference>